<protein>
    <submittedName>
        <fullName evidence="2">Uncharacterized protein</fullName>
    </submittedName>
</protein>
<dbReference type="EMBL" id="DS027052">
    <property type="protein sequence ID" value="EAW11188.1"/>
    <property type="molecule type" value="Genomic_DNA"/>
</dbReference>
<dbReference type="PANTHER" id="PTHR42053">
    <property type="match status" value="1"/>
</dbReference>
<dbReference type="OrthoDB" id="5405654at2759"/>
<dbReference type="OMA" id="YTRWVRS"/>
<keyword evidence="3" id="KW-1185">Reference proteome</keyword>
<feature type="region of interest" description="Disordered" evidence="1">
    <location>
        <begin position="161"/>
        <end position="207"/>
    </location>
</feature>
<sequence length="207" mass="22401">MTSAKPSLPPIRTSAKNIIFPSELRERPAFDRREGGNGPSVPPPRAYTEFLRVLSPVFSDSDGVGASFSRCAYASRRSSTLSIPSSASTSSFTIGTSTASTPRSVPPLSPASVSVPESPRTLAPLRHLGFPPPYSPGMASSCSPCAMRSSFSPSELRLRYTESPRSAREESISIQQIITHTVTLRRAPSLDPPPRGKRRRTNESEER</sequence>
<dbReference type="Proteomes" id="UP000006701">
    <property type="component" value="Unassembled WGS sequence"/>
</dbReference>
<dbReference type="VEuPathDB" id="FungiDB:ACLA_088780"/>
<proteinExistence type="predicted"/>
<dbReference type="KEGG" id="act:ACLA_088780"/>
<feature type="compositionally biased region" description="Basic and acidic residues" evidence="1">
    <location>
        <begin position="23"/>
        <end position="35"/>
    </location>
</feature>
<evidence type="ECO:0000313" key="3">
    <source>
        <dbReference type="Proteomes" id="UP000006701"/>
    </source>
</evidence>
<feature type="compositionally biased region" description="Polar residues" evidence="1">
    <location>
        <begin position="172"/>
        <end position="182"/>
    </location>
</feature>
<dbReference type="PANTHER" id="PTHR42053:SF1">
    <property type="match status" value="1"/>
</dbReference>
<dbReference type="AlphaFoldDB" id="A1CE89"/>
<name>A1CE89_ASPCL</name>
<feature type="region of interest" description="Disordered" evidence="1">
    <location>
        <begin position="1"/>
        <end position="45"/>
    </location>
</feature>
<dbReference type="HOGENOM" id="CLU_042426_1_0_1"/>
<dbReference type="STRING" id="344612.A1CE89"/>
<organism evidence="2 3">
    <name type="scientific">Aspergillus clavatus (strain ATCC 1007 / CBS 513.65 / DSM 816 / NCTC 3887 / NRRL 1 / QM 1276 / 107)</name>
    <dbReference type="NCBI Taxonomy" id="344612"/>
    <lineage>
        <taxon>Eukaryota</taxon>
        <taxon>Fungi</taxon>
        <taxon>Dikarya</taxon>
        <taxon>Ascomycota</taxon>
        <taxon>Pezizomycotina</taxon>
        <taxon>Eurotiomycetes</taxon>
        <taxon>Eurotiomycetidae</taxon>
        <taxon>Eurotiales</taxon>
        <taxon>Aspergillaceae</taxon>
        <taxon>Aspergillus</taxon>
        <taxon>Aspergillus subgen. Fumigati</taxon>
    </lineage>
</organism>
<dbReference type="RefSeq" id="XP_001272614.1">
    <property type="nucleotide sequence ID" value="XM_001272613.1"/>
</dbReference>
<reference evidence="2 3" key="1">
    <citation type="journal article" date="2008" name="PLoS Genet.">
        <title>Genomic islands in the pathogenic filamentous fungus Aspergillus fumigatus.</title>
        <authorList>
            <person name="Fedorova N.D."/>
            <person name="Khaldi N."/>
            <person name="Joardar V.S."/>
            <person name="Maiti R."/>
            <person name="Amedeo P."/>
            <person name="Anderson M.J."/>
            <person name="Crabtree J."/>
            <person name="Silva J.C."/>
            <person name="Badger J.H."/>
            <person name="Albarraq A."/>
            <person name="Angiuoli S."/>
            <person name="Bussey H."/>
            <person name="Bowyer P."/>
            <person name="Cotty P.J."/>
            <person name="Dyer P.S."/>
            <person name="Egan A."/>
            <person name="Galens K."/>
            <person name="Fraser-Liggett C.M."/>
            <person name="Haas B.J."/>
            <person name="Inman J.M."/>
            <person name="Kent R."/>
            <person name="Lemieux S."/>
            <person name="Malavazi I."/>
            <person name="Orvis J."/>
            <person name="Roemer T."/>
            <person name="Ronning C.M."/>
            <person name="Sundaram J.P."/>
            <person name="Sutton G."/>
            <person name="Turner G."/>
            <person name="Venter J.C."/>
            <person name="White O.R."/>
            <person name="Whitty B.R."/>
            <person name="Youngman P."/>
            <person name="Wolfe K.H."/>
            <person name="Goldman G.H."/>
            <person name="Wortman J.R."/>
            <person name="Jiang B."/>
            <person name="Denning D.W."/>
            <person name="Nierman W.C."/>
        </authorList>
    </citation>
    <scope>NUCLEOTIDE SEQUENCE [LARGE SCALE GENOMIC DNA]</scope>
    <source>
        <strain evidence="3">ATCC 1007 / CBS 513.65 / DSM 816 / NCTC 3887 / NRRL 1</strain>
    </source>
</reference>
<evidence type="ECO:0000256" key="1">
    <source>
        <dbReference type="SAM" id="MobiDB-lite"/>
    </source>
</evidence>
<evidence type="ECO:0000313" key="2">
    <source>
        <dbReference type="EMBL" id="EAW11188.1"/>
    </source>
</evidence>
<dbReference type="GeneID" id="4705015"/>
<feature type="compositionally biased region" description="Low complexity" evidence="1">
    <location>
        <begin position="75"/>
        <end position="103"/>
    </location>
</feature>
<accession>A1CE89</accession>
<feature type="compositionally biased region" description="Basic and acidic residues" evidence="1">
    <location>
        <begin position="161"/>
        <end position="171"/>
    </location>
</feature>
<gene>
    <name evidence="2" type="ORF">ACLA_088780</name>
</gene>
<feature type="region of interest" description="Disordered" evidence="1">
    <location>
        <begin position="75"/>
        <end position="118"/>
    </location>
</feature>